<sequence>MVTGGMAVLIWGRPRFTADIDIVIELQSEKIDDLGKALLELGRAGYVDKEAMRQAFKRQDEFNFIDGETGVKIDFWVLKEKDPFDISRLKKKVARIISGERVFFTSPEDLILIKLRWYKETQSSRHLEDIESILKISGKKLDKQYLRQWAKKLKVSEILSKAVRQREEI</sequence>
<comment type="caution">
    <text evidence="1">The sequence shown here is derived from an EMBL/GenBank/DDBJ whole genome shotgun (WGS) entry which is preliminary data.</text>
</comment>
<dbReference type="EMBL" id="PEZL01000008">
    <property type="protein sequence ID" value="PIS13659.1"/>
    <property type="molecule type" value="Genomic_DNA"/>
</dbReference>
<proteinExistence type="predicted"/>
<dbReference type="InterPro" id="IPR014942">
    <property type="entry name" value="AbiEii"/>
</dbReference>
<name>A0A2H0WP09_9BACT</name>
<protein>
    <recommendedName>
        <fullName evidence="3">Nucleotidyl transferase AbiEii/AbiGii toxin family protein</fullName>
    </recommendedName>
</protein>
<dbReference type="Gene3D" id="3.30.460.40">
    <property type="match status" value="1"/>
</dbReference>
<reference evidence="2" key="1">
    <citation type="submission" date="2017-09" db="EMBL/GenBank/DDBJ databases">
        <title>Depth-based differentiation of microbial function through sediment-hosted aquifers and enrichment of novel symbionts in the deep terrestrial subsurface.</title>
        <authorList>
            <person name="Probst A.J."/>
            <person name="Ladd B."/>
            <person name="Jarett J.K."/>
            <person name="Geller-Mcgrath D.E."/>
            <person name="Sieber C.M.K."/>
            <person name="Emerson J.B."/>
            <person name="Anantharaman K."/>
            <person name="Thomas B.C."/>
            <person name="Malmstrom R."/>
            <person name="Stieglmeier M."/>
            <person name="Klingl A."/>
            <person name="Woyke T."/>
            <person name="Ryan C.M."/>
            <person name="Banfield J.F."/>
        </authorList>
    </citation>
    <scope>NUCLEOTIDE SEQUENCE [LARGE SCALE GENOMIC DNA]</scope>
</reference>
<dbReference type="SUPFAM" id="SSF81301">
    <property type="entry name" value="Nucleotidyltransferase"/>
    <property type="match status" value="1"/>
</dbReference>
<dbReference type="Proteomes" id="UP000230353">
    <property type="component" value="Unassembled WGS sequence"/>
</dbReference>
<gene>
    <name evidence="1" type="ORF">COT67_00595</name>
</gene>
<evidence type="ECO:0008006" key="3">
    <source>
        <dbReference type="Google" id="ProtNLM"/>
    </source>
</evidence>
<dbReference type="Pfam" id="PF08843">
    <property type="entry name" value="AbiEii"/>
    <property type="match status" value="1"/>
</dbReference>
<evidence type="ECO:0000313" key="2">
    <source>
        <dbReference type="Proteomes" id="UP000230353"/>
    </source>
</evidence>
<dbReference type="InterPro" id="IPR043519">
    <property type="entry name" value="NT_sf"/>
</dbReference>
<evidence type="ECO:0000313" key="1">
    <source>
        <dbReference type="EMBL" id="PIS13659.1"/>
    </source>
</evidence>
<accession>A0A2H0WP09</accession>
<dbReference type="AlphaFoldDB" id="A0A2H0WP09"/>
<organism evidence="1 2">
    <name type="scientific">Candidatus Tagabacteria bacterium CG09_land_8_20_14_0_10_41_14</name>
    <dbReference type="NCBI Taxonomy" id="1975021"/>
    <lineage>
        <taxon>Bacteria</taxon>
        <taxon>Candidatus Tagaibacteriota</taxon>
    </lineage>
</organism>